<dbReference type="InterPro" id="IPR017972">
    <property type="entry name" value="Cyt_P450_CS"/>
</dbReference>
<dbReference type="PANTHER" id="PTHR24291">
    <property type="entry name" value="CYTOCHROME P450 FAMILY 4"/>
    <property type="match status" value="1"/>
</dbReference>
<reference evidence="12 13" key="1">
    <citation type="submission" date="2019-09" db="EMBL/GenBank/DDBJ databases">
        <title>Bird 10,000 Genomes (B10K) Project - Family phase.</title>
        <authorList>
            <person name="Zhang G."/>
        </authorList>
    </citation>
    <scope>NUCLEOTIDE SEQUENCE [LARGE SCALE GENOMIC DNA]</scope>
    <source>
        <strain evidence="12">B10K-DU-029-53</strain>
    </source>
</reference>
<dbReference type="PRINTS" id="PR00463">
    <property type="entry name" value="EP450I"/>
</dbReference>
<dbReference type="InterPro" id="IPR050196">
    <property type="entry name" value="Cytochrome_P450_Monoox"/>
</dbReference>
<dbReference type="CDD" id="cd20678">
    <property type="entry name" value="CYP4B-like"/>
    <property type="match status" value="1"/>
</dbReference>
<dbReference type="InterPro" id="IPR002401">
    <property type="entry name" value="Cyt_P450_E_grp-I"/>
</dbReference>
<dbReference type="FunFam" id="1.10.630.10:FF:000005">
    <property type="entry name" value="cytochrome P450 4F22 isoform X2"/>
    <property type="match status" value="1"/>
</dbReference>
<dbReference type="SUPFAM" id="SSF48264">
    <property type="entry name" value="Cytochrome P450"/>
    <property type="match status" value="1"/>
</dbReference>
<dbReference type="PRINTS" id="PR00385">
    <property type="entry name" value="P450"/>
</dbReference>
<dbReference type="InterPro" id="IPR036396">
    <property type="entry name" value="Cyt_P450_sf"/>
</dbReference>
<dbReference type="InterPro" id="IPR001128">
    <property type="entry name" value="Cyt_P450"/>
</dbReference>
<keyword evidence="13" id="KW-1185">Reference proteome</keyword>
<dbReference type="GO" id="GO:0004497">
    <property type="term" value="F:monooxygenase activity"/>
    <property type="evidence" value="ECO:0007669"/>
    <property type="project" value="UniProtKB-KW"/>
</dbReference>
<feature type="non-terminal residue" evidence="12">
    <location>
        <position position="508"/>
    </location>
</feature>
<evidence type="ECO:0000313" key="13">
    <source>
        <dbReference type="Proteomes" id="UP000580879"/>
    </source>
</evidence>
<comment type="subcellular location">
    <subcellularLocation>
        <location evidence="1">Endoplasmic reticulum membrane</location>
    </subcellularLocation>
</comment>
<keyword evidence="8 11" id="KW-0472">Membrane</keyword>
<dbReference type="GO" id="GO:0016705">
    <property type="term" value="F:oxidoreductase activity, acting on paired donors, with incorporation or reduction of molecular oxygen"/>
    <property type="evidence" value="ECO:0007669"/>
    <property type="project" value="InterPro"/>
</dbReference>
<feature type="binding site" description="axial binding residue" evidence="9">
    <location>
        <position position="455"/>
    </location>
    <ligand>
        <name>heme</name>
        <dbReference type="ChEBI" id="CHEBI:30413"/>
    </ligand>
    <ligandPart>
        <name>Fe</name>
        <dbReference type="ChEBI" id="CHEBI:18248"/>
    </ligandPart>
</feature>
<evidence type="ECO:0000256" key="2">
    <source>
        <dbReference type="ARBA" id="ARBA00010617"/>
    </source>
</evidence>
<keyword evidence="4 9" id="KW-0479">Metal-binding</keyword>
<organism evidence="12 13">
    <name type="scientific">Climacteris rufus</name>
    <name type="common">rufous treecreeper</name>
    <dbReference type="NCBI Taxonomy" id="47695"/>
    <lineage>
        <taxon>Eukaryota</taxon>
        <taxon>Metazoa</taxon>
        <taxon>Chordata</taxon>
        <taxon>Craniata</taxon>
        <taxon>Vertebrata</taxon>
        <taxon>Euteleostomi</taxon>
        <taxon>Archelosauria</taxon>
        <taxon>Archosauria</taxon>
        <taxon>Dinosauria</taxon>
        <taxon>Saurischia</taxon>
        <taxon>Theropoda</taxon>
        <taxon>Coelurosauria</taxon>
        <taxon>Aves</taxon>
        <taxon>Neognathae</taxon>
        <taxon>Neoaves</taxon>
        <taxon>Telluraves</taxon>
        <taxon>Australaves</taxon>
        <taxon>Passeriformes</taxon>
        <taxon>Climacteridae</taxon>
        <taxon>Climacteris</taxon>
    </lineage>
</organism>
<feature type="non-terminal residue" evidence="12">
    <location>
        <position position="1"/>
    </location>
</feature>
<evidence type="ECO:0000256" key="3">
    <source>
        <dbReference type="ARBA" id="ARBA00022617"/>
    </source>
</evidence>
<dbReference type="GO" id="GO:0020037">
    <property type="term" value="F:heme binding"/>
    <property type="evidence" value="ECO:0007669"/>
    <property type="project" value="InterPro"/>
</dbReference>
<dbReference type="Pfam" id="PF00067">
    <property type="entry name" value="p450"/>
    <property type="match status" value="1"/>
</dbReference>
<evidence type="ECO:0000313" key="12">
    <source>
        <dbReference type="EMBL" id="NWW82709.1"/>
    </source>
</evidence>
<evidence type="ECO:0000256" key="11">
    <source>
        <dbReference type="SAM" id="Phobius"/>
    </source>
</evidence>
<evidence type="ECO:0000256" key="4">
    <source>
        <dbReference type="ARBA" id="ARBA00022723"/>
    </source>
</evidence>
<keyword evidence="10" id="KW-0560">Oxidoreductase</keyword>
<evidence type="ECO:0000256" key="9">
    <source>
        <dbReference type="PIRSR" id="PIRSR602401-1"/>
    </source>
</evidence>
<dbReference type="Proteomes" id="UP000580879">
    <property type="component" value="Unassembled WGS sequence"/>
</dbReference>
<dbReference type="GO" id="GO:0005789">
    <property type="term" value="C:endoplasmic reticulum membrane"/>
    <property type="evidence" value="ECO:0007669"/>
    <property type="project" value="UniProtKB-SubCell"/>
</dbReference>
<accession>A0A7K6RB07</accession>
<dbReference type="AlphaFoldDB" id="A0A7K6RB07"/>
<evidence type="ECO:0000256" key="6">
    <source>
        <dbReference type="ARBA" id="ARBA00023004"/>
    </source>
</evidence>
<keyword evidence="5" id="KW-0256">Endoplasmic reticulum</keyword>
<comment type="cofactor">
    <cofactor evidence="9">
        <name>heme</name>
        <dbReference type="ChEBI" id="CHEBI:30413"/>
    </cofactor>
</comment>
<evidence type="ECO:0000256" key="1">
    <source>
        <dbReference type="ARBA" id="ARBA00004586"/>
    </source>
</evidence>
<dbReference type="GO" id="GO:0005506">
    <property type="term" value="F:iron ion binding"/>
    <property type="evidence" value="ECO:0007669"/>
    <property type="project" value="InterPro"/>
</dbReference>
<comment type="caution">
    <text evidence="12">The sequence shown here is derived from an EMBL/GenBank/DDBJ whole genome shotgun (WGS) entry which is preliminary data.</text>
</comment>
<evidence type="ECO:0000256" key="5">
    <source>
        <dbReference type="ARBA" id="ARBA00022824"/>
    </source>
</evidence>
<keyword evidence="3 9" id="KW-0349">Heme</keyword>
<name>A0A7K6RB07_9PASS</name>
<keyword evidence="11" id="KW-0812">Transmembrane</keyword>
<dbReference type="PROSITE" id="PS00086">
    <property type="entry name" value="CYTOCHROME_P450"/>
    <property type="match status" value="1"/>
</dbReference>
<dbReference type="OrthoDB" id="1470350at2759"/>
<comment type="similarity">
    <text evidence="2 10">Belongs to the cytochrome P450 family.</text>
</comment>
<dbReference type="Gene3D" id="1.10.630.10">
    <property type="entry name" value="Cytochrome P450"/>
    <property type="match status" value="1"/>
</dbReference>
<protein>
    <submittedName>
        <fullName evidence="12">CP4B1 protein</fullName>
    </submittedName>
</protein>
<dbReference type="PANTHER" id="PTHR24291:SF201">
    <property type="entry name" value="CYTOCHROME P450, FAMILY 4, SUBFAMILY B, POLYPEPTIDE 7"/>
    <property type="match status" value="1"/>
</dbReference>
<keyword evidence="11" id="KW-1133">Transmembrane helix</keyword>
<evidence type="ECO:0000256" key="8">
    <source>
        <dbReference type="ARBA" id="ARBA00023136"/>
    </source>
</evidence>
<keyword evidence="6 9" id="KW-0408">Iron</keyword>
<proteinExistence type="inferred from homology"/>
<dbReference type="EMBL" id="VZRZ01008463">
    <property type="protein sequence ID" value="NWW82709.1"/>
    <property type="molecule type" value="Genomic_DNA"/>
</dbReference>
<evidence type="ECO:0000256" key="10">
    <source>
        <dbReference type="RuleBase" id="RU000461"/>
    </source>
</evidence>
<evidence type="ECO:0000256" key="7">
    <source>
        <dbReference type="ARBA" id="ARBA00023033"/>
    </source>
</evidence>
<gene>
    <name evidence="12" type="primary">Cyp4b1_0</name>
    <name evidence="12" type="ORF">CLIRUF_R03822</name>
</gene>
<feature type="transmembrane region" description="Helical" evidence="11">
    <location>
        <begin position="12"/>
        <end position="32"/>
    </location>
</feature>
<keyword evidence="7 10" id="KW-0503">Monooxygenase</keyword>
<sequence>MASLLDNIARPSAVVPQLSVLLGVIFVLLKLLQFYQQRKKLIKALEAFPGPPKHWLYGHNHLINSEKLLHQVVSWGEEYPYAFPRWFGPVLPSLVVHHPEYAKCILGRSDPKASVPYKFLLPWIGKGLLVLEGSKWFQHRKMITPAFHYDVLKSYVTLMSDSVKVMLDKWDKRITERKSVELFQDISLMTLDSIMKCAFSFNSNCQTQSNSHYYIKAVYDLSHLLSHRIQAFSFNDMFYDLTREGRDFQDACKLAHNHTDKVIQERKMLLSDEKELDKIQKKKHLDFLDILLCSKDTNGVGLSDEDLRAEVDTFMFEGHDTTASGISWLFYCMSLHPEHQQQCREEIQGILGNRDTIEWEDLGKMTYTTMCIKESLRLFPPVPGVSRQLSKPVTFPDGRSLPAGCNVGLSIFAIHRNRDVWDDPEVYDPLRFSPENSAQRHSHAFMPFSAGSRNCIGQQFAMNEMKVALALTLLRFELRPDPSKLPMMISQIILRSSNGIHLHLKKIC</sequence>